<name>A0A1T2X252_9BACL</name>
<dbReference type="SMART" id="SM00052">
    <property type="entry name" value="EAL"/>
    <property type="match status" value="1"/>
</dbReference>
<dbReference type="InterPro" id="IPR050706">
    <property type="entry name" value="Cyclic-di-GMP_PDE-like"/>
</dbReference>
<feature type="domain" description="EAL" evidence="1">
    <location>
        <begin position="1"/>
        <end position="179"/>
    </location>
</feature>
<dbReference type="PANTHER" id="PTHR33121:SF70">
    <property type="entry name" value="SIGNALING PROTEIN YKOW"/>
    <property type="match status" value="1"/>
</dbReference>
<dbReference type="Proteomes" id="UP000190188">
    <property type="component" value="Unassembled WGS sequence"/>
</dbReference>
<dbReference type="PROSITE" id="PS50883">
    <property type="entry name" value="EAL"/>
    <property type="match status" value="1"/>
</dbReference>
<reference evidence="2 3" key="1">
    <citation type="submission" date="2017-01" db="EMBL/GenBank/DDBJ databases">
        <title>Genome analysis of Paenibacillus selenitrireducens ES3-24.</title>
        <authorList>
            <person name="Xu D."/>
            <person name="Yao R."/>
            <person name="Zheng S."/>
        </authorList>
    </citation>
    <scope>NUCLEOTIDE SEQUENCE [LARGE SCALE GENOMIC DNA]</scope>
    <source>
        <strain evidence="2 3">ES3-24</strain>
    </source>
</reference>
<protein>
    <recommendedName>
        <fullName evidence="1">EAL domain-containing protein</fullName>
    </recommendedName>
</protein>
<keyword evidence="3" id="KW-1185">Reference proteome</keyword>
<comment type="caution">
    <text evidence="2">The sequence shown here is derived from an EMBL/GenBank/DDBJ whole genome shotgun (WGS) entry which is preliminary data.</text>
</comment>
<evidence type="ECO:0000259" key="1">
    <source>
        <dbReference type="PROSITE" id="PS50883"/>
    </source>
</evidence>
<dbReference type="GO" id="GO:0071111">
    <property type="term" value="F:cyclic-guanylate-specific phosphodiesterase activity"/>
    <property type="evidence" value="ECO:0007669"/>
    <property type="project" value="InterPro"/>
</dbReference>
<dbReference type="Pfam" id="PF00563">
    <property type="entry name" value="EAL"/>
    <property type="match status" value="1"/>
</dbReference>
<dbReference type="InterPro" id="IPR035919">
    <property type="entry name" value="EAL_sf"/>
</dbReference>
<accession>A0A1T2X252</accession>
<gene>
    <name evidence="2" type="ORF">BVG16_25990</name>
</gene>
<dbReference type="EMBL" id="MSZX01000013">
    <property type="protein sequence ID" value="OPA73895.1"/>
    <property type="molecule type" value="Genomic_DNA"/>
</dbReference>
<sequence>MCSQLKRWEAMGIELPVSINISLKQLEQADFVGHLIAIVEQYGVDYAMLELEVTETIAMNDVDDAAKVLRELHAQGFLISIDDFGTGYSSLSYLMLYPIHTLKIDRAFIRDISSSDEVKLVDIIINMAHQLGVDVIAEGVETREQMEYLKNHHCRYIQGYLISKPLPVEEITQMLIRSQSQPVFY</sequence>
<dbReference type="SUPFAM" id="SSF141868">
    <property type="entry name" value="EAL domain-like"/>
    <property type="match status" value="1"/>
</dbReference>
<dbReference type="Gene3D" id="3.20.20.450">
    <property type="entry name" value="EAL domain"/>
    <property type="match status" value="1"/>
</dbReference>
<evidence type="ECO:0000313" key="3">
    <source>
        <dbReference type="Proteomes" id="UP000190188"/>
    </source>
</evidence>
<evidence type="ECO:0000313" key="2">
    <source>
        <dbReference type="EMBL" id="OPA73895.1"/>
    </source>
</evidence>
<proteinExistence type="predicted"/>
<dbReference type="PANTHER" id="PTHR33121">
    <property type="entry name" value="CYCLIC DI-GMP PHOSPHODIESTERASE PDEF"/>
    <property type="match status" value="1"/>
</dbReference>
<organism evidence="2 3">
    <name type="scientific">Paenibacillus selenitireducens</name>
    <dbReference type="NCBI Taxonomy" id="1324314"/>
    <lineage>
        <taxon>Bacteria</taxon>
        <taxon>Bacillati</taxon>
        <taxon>Bacillota</taxon>
        <taxon>Bacilli</taxon>
        <taxon>Bacillales</taxon>
        <taxon>Paenibacillaceae</taxon>
        <taxon>Paenibacillus</taxon>
    </lineage>
</organism>
<dbReference type="AlphaFoldDB" id="A0A1T2X252"/>
<dbReference type="InterPro" id="IPR001633">
    <property type="entry name" value="EAL_dom"/>
</dbReference>
<dbReference type="STRING" id="1324314.BVG16_25990"/>
<dbReference type="CDD" id="cd01948">
    <property type="entry name" value="EAL"/>
    <property type="match status" value="1"/>
</dbReference>